<evidence type="ECO:0000256" key="6">
    <source>
        <dbReference type="SAM" id="MobiDB-lite"/>
    </source>
</evidence>
<dbReference type="InterPro" id="IPR002213">
    <property type="entry name" value="UDP_glucos_trans"/>
</dbReference>
<keyword evidence="8" id="KW-1185">Reference proteome</keyword>
<dbReference type="FunFam" id="3.40.50.2000:FF:000063">
    <property type="entry name" value="Glycosyltransferase"/>
    <property type="match status" value="1"/>
</dbReference>
<evidence type="ECO:0000256" key="5">
    <source>
        <dbReference type="RuleBase" id="RU362057"/>
    </source>
</evidence>
<evidence type="ECO:0000313" key="8">
    <source>
        <dbReference type="Proteomes" id="UP000652761"/>
    </source>
</evidence>
<organism evidence="7 8">
    <name type="scientific">Colocasia esculenta</name>
    <name type="common">Wild taro</name>
    <name type="synonym">Arum esculentum</name>
    <dbReference type="NCBI Taxonomy" id="4460"/>
    <lineage>
        <taxon>Eukaryota</taxon>
        <taxon>Viridiplantae</taxon>
        <taxon>Streptophyta</taxon>
        <taxon>Embryophyta</taxon>
        <taxon>Tracheophyta</taxon>
        <taxon>Spermatophyta</taxon>
        <taxon>Magnoliopsida</taxon>
        <taxon>Liliopsida</taxon>
        <taxon>Araceae</taxon>
        <taxon>Aroideae</taxon>
        <taxon>Colocasieae</taxon>
        <taxon>Colocasia</taxon>
    </lineage>
</organism>
<proteinExistence type="inferred from homology"/>
<feature type="region of interest" description="Disordered" evidence="6">
    <location>
        <begin position="28"/>
        <end position="47"/>
    </location>
</feature>
<evidence type="ECO:0000256" key="1">
    <source>
        <dbReference type="ARBA" id="ARBA00009995"/>
    </source>
</evidence>
<protein>
    <recommendedName>
        <fullName evidence="5">Glycosyltransferase</fullName>
        <ecNumber evidence="5">2.4.1.-</ecNumber>
    </recommendedName>
</protein>
<gene>
    <name evidence="7" type="ORF">Taro_008202</name>
</gene>
<comment type="caution">
    <text evidence="7">The sequence shown here is derived from an EMBL/GenBank/DDBJ whole genome shotgun (WGS) entry which is preliminary data.</text>
</comment>
<dbReference type="GO" id="GO:0035251">
    <property type="term" value="F:UDP-glucosyltransferase activity"/>
    <property type="evidence" value="ECO:0007669"/>
    <property type="project" value="TreeGrafter"/>
</dbReference>
<dbReference type="AlphaFoldDB" id="A0A843U2F1"/>
<dbReference type="OrthoDB" id="731962at2759"/>
<dbReference type="EC" id="2.4.1.-" evidence="5"/>
<keyword evidence="2 4" id="KW-0328">Glycosyltransferase</keyword>
<name>A0A843U2F1_COLES</name>
<evidence type="ECO:0000313" key="7">
    <source>
        <dbReference type="EMBL" id="MQL75814.1"/>
    </source>
</evidence>
<dbReference type="PROSITE" id="PS00375">
    <property type="entry name" value="UDPGT"/>
    <property type="match status" value="1"/>
</dbReference>
<dbReference type="SUPFAM" id="SSF53756">
    <property type="entry name" value="UDP-Glycosyltransferase/glycogen phosphorylase"/>
    <property type="match status" value="1"/>
</dbReference>
<evidence type="ECO:0000256" key="2">
    <source>
        <dbReference type="ARBA" id="ARBA00022676"/>
    </source>
</evidence>
<dbReference type="CDD" id="cd03784">
    <property type="entry name" value="GT1_Gtf-like"/>
    <property type="match status" value="1"/>
</dbReference>
<dbReference type="PANTHER" id="PTHR48047:SF45">
    <property type="entry name" value="SCOPOLETIN GLUCOSYLTRANSFERASE-LIKE"/>
    <property type="match status" value="1"/>
</dbReference>
<dbReference type="PANTHER" id="PTHR48047">
    <property type="entry name" value="GLYCOSYLTRANSFERASE"/>
    <property type="match status" value="1"/>
</dbReference>
<dbReference type="Gene3D" id="3.40.50.2000">
    <property type="entry name" value="Glycogen Phosphorylase B"/>
    <property type="match status" value="2"/>
</dbReference>
<evidence type="ECO:0000256" key="3">
    <source>
        <dbReference type="ARBA" id="ARBA00022679"/>
    </source>
</evidence>
<dbReference type="InterPro" id="IPR035595">
    <property type="entry name" value="UDP_glycos_trans_CS"/>
</dbReference>
<accession>A0A843U2F1</accession>
<evidence type="ECO:0000256" key="4">
    <source>
        <dbReference type="RuleBase" id="RU003718"/>
    </source>
</evidence>
<sequence>MRSTFPPYASSDAVWGITKEAPTAMAPPIRSSISKLPDEGNPSRRTASTPLFAPALAAAMVSDRRQLHIFFFPFMAAGHTLPVVDMAKLFARRGVRATILTTPADALSVAASLNRASEAGHPVETLLVEIPPAEAGVPEKLADTKSAGAQMDFLMSTARLRDPFERLLREHRPDAVVSDMFFPWSGEVAEELGVPRLIFHGTSFFSLSLSDALFHHPPPESSAGEEGGLYAVPGLPHRIEVDRSQIPDFRQQKPEFAEVFVKMKQAEKICFGVVVNSFYELEPEYADHYRNAMGMKAWHVGPVSLCNDDDGDRSARGAGAGAGVVDPDNCLSWLASKEPSSVVYVCFGSVCRFTAAQLREIALGLEASGHPFIWVVRDPAGKGDPSSEQWLPEGFEERTAGTGMVIRGWAPQILLLNHEAVGGFVTHCGWNSCLEGVTAGLPMVAWPMFADQFYNERLLVQVLGVGVSMGGEKRYTLREDERPLVGAEEVARAVKVLMGGGGEEMRRRARELREAARAAMREGGSSYGDMGRLIEELLGRQTTPVHAGD</sequence>
<dbReference type="EMBL" id="NMUH01000267">
    <property type="protein sequence ID" value="MQL75814.1"/>
    <property type="molecule type" value="Genomic_DNA"/>
</dbReference>
<keyword evidence="3 4" id="KW-0808">Transferase</keyword>
<comment type="similarity">
    <text evidence="1 4">Belongs to the UDP-glycosyltransferase family.</text>
</comment>
<dbReference type="Proteomes" id="UP000652761">
    <property type="component" value="Unassembled WGS sequence"/>
</dbReference>
<dbReference type="Pfam" id="PF00201">
    <property type="entry name" value="UDPGT"/>
    <property type="match status" value="1"/>
</dbReference>
<reference evidence="7" key="1">
    <citation type="submission" date="2017-07" db="EMBL/GenBank/DDBJ databases">
        <title>Taro Niue Genome Assembly and Annotation.</title>
        <authorList>
            <person name="Atibalentja N."/>
            <person name="Keating K."/>
            <person name="Fields C.J."/>
        </authorList>
    </citation>
    <scope>NUCLEOTIDE SEQUENCE</scope>
    <source>
        <strain evidence="7">Niue_2</strain>
        <tissue evidence="7">Leaf</tissue>
    </source>
</reference>